<keyword evidence="7 13" id="KW-0663">Pyridoxal phosphate</keyword>
<evidence type="ECO:0000256" key="12">
    <source>
        <dbReference type="ARBA" id="ARBA00047625"/>
    </source>
</evidence>
<comment type="catalytic activity">
    <reaction evidence="12">
        <text>an S-substituted L-cysteine + H2O = a thiol + pyruvate + NH4(+)</text>
        <dbReference type="Rhea" id="RHEA:18121"/>
        <dbReference type="ChEBI" id="CHEBI:15361"/>
        <dbReference type="ChEBI" id="CHEBI:15377"/>
        <dbReference type="ChEBI" id="CHEBI:28938"/>
        <dbReference type="ChEBI" id="CHEBI:29256"/>
        <dbReference type="ChEBI" id="CHEBI:58717"/>
        <dbReference type="EC" id="4.4.1.13"/>
    </reaction>
</comment>
<dbReference type="SUPFAM" id="SSF53383">
    <property type="entry name" value="PLP-dependent transferases"/>
    <property type="match status" value="1"/>
</dbReference>
<dbReference type="GO" id="GO:0030170">
    <property type="term" value="F:pyridoxal phosphate binding"/>
    <property type="evidence" value="ECO:0007669"/>
    <property type="project" value="InterPro"/>
</dbReference>
<dbReference type="GO" id="GO:0019450">
    <property type="term" value="P:L-cysteine catabolic process to pyruvate"/>
    <property type="evidence" value="ECO:0007669"/>
    <property type="project" value="TreeGrafter"/>
</dbReference>
<dbReference type="EMBL" id="CP001657">
    <property type="protein sequence ID" value="ACT11400.1"/>
    <property type="molecule type" value="Genomic_DNA"/>
</dbReference>
<dbReference type="eggNOG" id="COG0626">
    <property type="taxonomic scope" value="Bacteria"/>
</dbReference>
<dbReference type="PANTHER" id="PTHR43500">
    <property type="entry name" value="CYSTATHIONINE BETA-LYASE-RELATED"/>
    <property type="match status" value="1"/>
</dbReference>
<dbReference type="Gene3D" id="3.40.640.10">
    <property type="entry name" value="Type I PLP-dependent aspartate aminotransferase-like (Major domain)"/>
    <property type="match status" value="1"/>
</dbReference>
<protein>
    <recommendedName>
        <fullName evidence="4">cysteine-S-conjugate beta-lyase</fullName>
        <ecNumber evidence="4">4.4.1.13</ecNumber>
    </recommendedName>
</protein>
<reference evidence="15 16" key="1">
    <citation type="submission" date="2009-07" db="EMBL/GenBank/DDBJ databases">
        <title>Complete sequence of Pectobacterium carotovorum subsp. carotovorum PC1.</title>
        <authorList>
            <consortium name="US DOE Joint Genome Institute"/>
            <person name="Lucas S."/>
            <person name="Copeland A."/>
            <person name="Lapidus A."/>
            <person name="Glavina del Rio T."/>
            <person name="Tice H."/>
            <person name="Bruce D."/>
            <person name="Goodwin L."/>
            <person name="Pitluck S."/>
            <person name="Munk A.C."/>
            <person name="Brettin T."/>
            <person name="Detter J.C."/>
            <person name="Han C."/>
            <person name="Tapia R."/>
            <person name="Larimer F."/>
            <person name="Land M."/>
            <person name="Hauser L."/>
            <person name="Kyrpides N."/>
            <person name="Mikhailova N."/>
            <person name="Balakrishnan V."/>
            <person name="Glasner J."/>
            <person name="Perna N.T."/>
        </authorList>
    </citation>
    <scope>NUCLEOTIDE SEQUENCE [LARGE SCALE GENOMIC DNA]</scope>
    <source>
        <strain evidence="15 16">PC1</strain>
    </source>
</reference>
<dbReference type="InterPro" id="IPR015421">
    <property type="entry name" value="PyrdxlP-dep_Trfase_major"/>
</dbReference>
<accession>C6DIV0</accession>
<dbReference type="NCBIfam" id="NF005990">
    <property type="entry name" value="PRK08114.1"/>
    <property type="match status" value="1"/>
</dbReference>
<evidence type="ECO:0000256" key="3">
    <source>
        <dbReference type="ARBA" id="ARBA00009077"/>
    </source>
</evidence>
<evidence type="ECO:0000256" key="1">
    <source>
        <dbReference type="ARBA" id="ARBA00001933"/>
    </source>
</evidence>
<comment type="similarity">
    <text evidence="3 14">Belongs to the trans-sulfuration enzymes family.</text>
</comment>
<dbReference type="PROSITE" id="PS00868">
    <property type="entry name" value="CYS_MET_METAB_PP"/>
    <property type="match status" value="1"/>
</dbReference>
<dbReference type="KEGG" id="pct:PC1_0341"/>
<dbReference type="FunFam" id="3.90.1150.10:FF:000058">
    <property type="entry name" value="Cystathionine beta-lyase"/>
    <property type="match status" value="1"/>
</dbReference>
<dbReference type="Proteomes" id="UP000002736">
    <property type="component" value="Chromosome"/>
</dbReference>
<keyword evidence="6" id="KW-0028">Amino-acid biosynthesis</keyword>
<evidence type="ECO:0000256" key="14">
    <source>
        <dbReference type="RuleBase" id="RU362118"/>
    </source>
</evidence>
<dbReference type="OrthoDB" id="9805807at2"/>
<dbReference type="Pfam" id="PF01053">
    <property type="entry name" value="Cys_Met_Meta_PP"/>
    <property type="match status" value="1"/>
</dbReference>
<evidence type="ECO:0000256" key="11">
    <source>
        <dbReference type="ARBA" id="ARBA00047517"/>
    </source>
</evidence>
<gene>
    <name evidence="15" type="ordered locus">PC1_0341</name>
</gene>
<dbReference type="EC" id="4.4.1.13" evidence="4"/>
<dbReference type="InterPro" id="IPR015422">
    <property type="entry name" value="PyrdxlP-dep_Trfase_small"/>
</dbReference>
<dbReference type="AlphaFoldDB" id="C6DIV0"/>
<dbReference type="GO" id="GO:0009086">
    <property type="term" value="P:methionine biosynthetic process"/>
    <property type="evidence" value="ECO:0007669"/>
    <property type="project" value="UniProtKB-KW"/>
</dbReference>
<dbReference type="InterPro" id="IPR000277">
    <property type="entry name" value="Cys/Met-Metab_PyrdxlP-dep_enz"/>
</dbReference>
<dbReference type="GO" id="GO:0005737">
    <property type="term" value="C:cytoplasm"/>
    <property type="evidence" value="ECO:0007669"/>
    <property type="project" value="UniProtKB-SubCell"/>
</dbReference>
<comment type="pathway">
    <text evidence="10">Amino-acid biosynthesis; L-methionine biosynthesis via de novo pathway; L-homocysteine from L-cystathionine: step 1/1.</text>
</comment>
<dbReference type="FunFam" id="3.40.640.10:FF:000062">
    <property type="entry name" value="Cystathionine beta-lyase"/>
    <property type="match status" value="1"/>
</dbReference>
<organism evidence="15 16">
    <name type="scientific">Pectobacterium carotovorum subsp. carotovorum (strain PC1)</name>
    <dbReference type="NCBI Taxonomy" id="561230"/>
    <lineage>
        <taxon>Bacteria</taxon>
        <taxon>Pseudomonadati</taxon>
        <taxon>Pseudomonadota</taxon>
        <taxon>Gammaproteobacteria</taxon>
        <taxon>Enterobacterales</taxon>
        <taxon>Pectobacteriaceae</taxon>
        <taxon>Pectobacterium</taxon>
    </lineage>
</organism>
<keyword evidence="5" id="KW-0963">Cytoplasm</keyword>
<keyword evidence="8" id="KW-0486">Methionine biosynthesis</keyword>
<evidence type="ECO:0000256" key="2">
    <source>
        <dbReference type="ARBA" id="ARBA00004496"/>
    </source>
</evidence>
<dbReference type="PIRSF" id="PIRSF001434">
    <property type="entry name" value="CGS"/>
    <property type="match status" value="1"/>
</dbReference>
<dbReference type="InterPro" id="IPR015424">
    <property type="entry name" value="PyrdxlP-dep_Trfase"/>
</dbReference>
<dbReference type="PANTHER" id="PTHR43500:SF1">
    <property type="entry name" value="CYSTATHIONINE BETA-LYASE-RELATED"/>
    <property type="match status" value="1"/>
</dbReference>
<evidence type="ECO:0000256" key="10">
    <source>
        <dbReference type="ARBA" id="ARBA00046315"/>
    </source>
</evidence>
<proteinExistence type="inferred from homology"/>
<dbReference type="RefSeq" id="WP_012773058.1">
    <property type="nucleotide sequence ID" value="NC_012917.1"/>
</dbReference>
<evidence type="ECO:0000256" key="8">
    <source>
        <dbReference type="ARBA" id="ARBA00023167"/>
    </source>
</evidence>
<dbReference type="STRING" id="561230.PC1_0341"/>
<evidence type="ECO:0000313" key="16">
    <source>
        <dbReference type="Proteomes" id="UP000002736"/>
    </source>
</evidence>
<evidence type="ECO:0000256" key="6">
    <source>
        <dbReference type="ARBA" id="ARBA00022605"/>
    </source>
</evidence>
<keyword evidence="9 15" id="KW-0456">Lyase</keyword>
<dbReference type="InterPro" id="IPR054542">
    <property type="entry name" value="Cys_met_metab_PP"/>
</dbReference>
<dbReference type="Gene3D" id="3.90.1150.10">
    <property type="entry name" value="Aspartate Aminotransferase, domain 1"/>
    <property type="match status" value="1"/>
</dbReference>
<feature type="modified residue" description="N6-(pyridoxal phosphate)lysine" evidence="13">
    <location>
        <position position="210"/>
    </location>
</feature>
<sequence>MTSKKTATALVAAGRSKKFTHGSVNPVIQRASSLVFDTVQDKKHATINRAKGALFYGRRGTLTHFAFQEAMVELEGGVGCALYPCGAAAISNAILSFVAAGDHILVTESAYEPTQDFCTKVLNKLNVSTTYFNPLIGADIAELIQPNTKVVFLESPGSITMEVHDVPAIVQAVRRINPEIVIMIDNTWAAGILFKAFDFDIDISIQAGTKYIVGHSDAMLGTAVANERCWAQLREHSYLMGQMVDADTAYVASRGLRTLGVRLKQHQESSIRIAKWLAERPEVAVVNHPALPECKGHEFYVRDFNGCNGLFSFVLKEKLSKETLAHYLDHFEHFSMAYSWGGFESLILANQPEELAAIRPASGVDFTGTLIRLHIGLEDSDDLIDDLAAGFSRLSA</sequence>
<dbReference type="InterPro" id="IPR006233">
    <property type="entry name" value="Cys_b_lyase_bac"/>
</dbReference>
<evidence type="ECO:0000256" key="9">
    <source>
        <dbReference type="ARBA" id="ARBA00023239"/>
    </source>
</evidence>
<evidence type="ECO:0000313" key="15">
    <source>
        <dbReference type="EMBL" id="ACT11400.1"/>
    </source>
</evidence>
<name>C6DIV0_PECCP</name>
<comment type="catalytic activity">
    <reaction evidence="11">
        <text>L,L-cystathionine + H2O = L-homocysteine + pyruvate + NH4(+)</text>
        <dbReference type="Rhea" id="RHEA:13965"/>
        <dbReference type="ChEBI" id="CHEBI:15361"/>
        <dbReference type="ChEBI" id="CHEBI:15377"/>
        <dbReference type="ChEBI" id="CHEBI:28938"/>
        <dbReference type="ChEBI" id="CHEBI:58161"/>
        <dbReference type="ChEBI" id="CHEBI:58199"/>
    </reaction>
</comment>
<dbReference type="GO" id="GO:0047804">
    <property type="term" value="F:cysteine-S-conjugate beta-lyase activity"/>
    <property type="evidence" value="ECO:0007669"/>
    <property type="project" value="UniProtKB-EC"/>
</dbReference>
<dbReference type="GO" id="GO:0019346">
    <property type="term" value="P:transsulfuration"/>
    <property type="evidence" value="ECO:0007669"/>
    <property type="project" value="InterPro"/>
</dbReference>
<dbReference type="NCBIfam" id="TIGR01324">
    <property type="entry name" value="cysta_beta_ly_B"/>
    <property type="match status" value="1"/>
</dbReference>
<comment type="subcellular location">
    <subcellularLocation>
        <location evidence="2">Cytoplasm</location>
    </subcellularLocation>
</comment>
<evidence type="ECO:0000256" key="4">
    <source>
        <dbReference type="ARBA" id="ARBA00012224"/>
    </source>
</evidence>
<evidence type="ECO:0000256" key="5">
    <source>
        <dbReference type="ARBA" id="ARBA00022490"/>
    </source>
</evidence>
<evidence type="ECO:0000256" key="7">
    <source>
        <dbReference type="ARBA" id="ARBA00022898"/>
    </source>
</evidence>
<evidence type="ECO:0000256" key="13">
    <source>
        <dbReference type="PIRSR" id="PIRSR001434-2"/>
    </source>
</evidence>
<comment type="cofactor">
    <cofactor evidence="1 14">
        <name>pyridoxal 5'-phosphate</name>
        <dbReference type="ChEBI" id="CHEBI:597326"/>
    </cofactor>
</comment>
<dbReference type="HOGENOM" id="CLU_018986_5_1_6"/>